<sequence length="119" mass="13331">MSDTGNIIDINHVVKLAKLNLNESDSEHFSKELNKILEYIDMLKEADVSEVNAISGELDYDNLVSGVALKTNFYKDCRLDECVPDDSFSFNIVKNDAPNFEASGETSEYGFFVVPQVIE</sequence>
<evidence type="ECO:0000313" key="1">
    <source>
        <dbReference type="EMBL" id="RZD14465.1"/>
    </source>
</evidence>
<evidence type="ECO:0000313" key="2">
    <source>
        <dbReference type="Proteomes" id="UP000320813"/>
    </source>
</evidence>
<reference evidence="1 2" key="1">
    <citation type="submission" date="2019-01" db="EMBL/GenBank/DDBJ databases">
        <title>Insights into ecological role of a new deltaproteobacterial order Candidatus Sinidesulfobacterales (Sva0485) by metagenomics and metatranscriptomics.</title>
        <authorList>
            <person name="Tan S."/>
            <person name="Liu J."/>
            <person name="Fang Y."/>
            <person name="Hedlund B.P."/>
            <person name="Lian Z.H."/>
            <person name="Huang L.Y."/>
            <person name="Li J.T."/>
            <person name="Huang L.N."/>
            <person name="Li W.J."/>
            <person name="Jiang H.C."/>
            <person name="Dong H.L."/>
            <person name="Shu W.S."/>
        </authorList>
    </citation>
    <scope>NUCLEOTIDE SEQUENCE [LARGE SCALE GENOMIC DNA]</scope>
    <source>
        <strain evidence="1">AP3</strain>
    </source>
</reference>
<dbReference type="GO" id="GO:0016740">
    <property type="term" value="F:transferase activity"/>
    <property type="evidence" value="ECO:0007669"/>
    <property type="project" value="UniProtKB-KW"/>
</dbReference>
<dbReference type="Proteomes" id="UP000320813">
    <property type="component" value="Unassembled WGS sequence"/>
</dbReference>
<dbReference type="Pfam" id="PF02686">
    <property type="entry name" value="GatC"/>
    <property type="match status" value="1"/>
</dbReference>
<gene>
    <name evidence="1" type="ORF">EVJ47_04670</name>
</gene>
<proteinExistence type="predicted"/>
<dbReference type="GO" id="GO:0006450">
    <property type="term" value="P:regulation of translational fidelity"/>
    <property type="evidence" value="ECO:0007669"/>
    <property type="project" value="InterPro"/>
</dbReference>
<dbReference type="EMBL" id="SGBD01000002">
    <property type="protein sequence ID" value="RZD14465.1"/>
    <property type="molecule type" value="Genomic_DNA"/>
</dbReference>
<dbReference type="InterPro" id="IPR036113">
    <property type="entry name" value="Asp/Glu-ADT_sf_sub_c"/>
</dbReference>
<dbReference type="AlphaFoldDB" id="A0A519BB12"/>
<dbReference type="SUPFAM" id="SSF141000">
    <property type="entry name" value="Glu-tRNAGln amidotransferase C subunit"/>
    <property type="match status" value="1"/>
</dbReference>
<keyword evidence="1" id="KW-0808">Transferase</keyword>
<name>A0A519BB12_9DELT</name>
<organism evidence="1 2">
    <name type="scientific">Candidatus Acidulodesulfobacterium ferriphilum</name>
    <dbReference type="NCBI Taxonomy" id="2597223"/>
    <lineage>
        <taxon>Bacteria</taxon>
        <taxon>Deltaproteobacteria</taxon>
        <taxon>Candidatus Acidulodesulfobacterales</taxon>
        <taxon>Candidatus Acidulodesulfobacterium</taxon>
    </lineage>
</organism>
<dbReference type="Gene3D" id="1.10.20.60">
    <property type="entry name" value="Glu-tRNAGln amidotransferase C subunit, N-terminal domain"/>
    <property type="match status" value="1"/>
</dbReference>
<protein>
    <submittedName>
        <fullName evidence="1">Aspartyl/glutamyl-tRNA amidotransferase subunit C</fullName>
    </submittedName>
</protein>
<accession>A0A519BB12</accession>
<comment type="caution">
    <text evidence="1">The sequence shown here is derived from an EMBL/GenBank/DDBJ whole genome shotgun (WGS) entry which is preliminary data.</text>
</comment>
<dbReference type="InterPro" id="IPR003837">
    <property type="entry name" value="GatC"/>
</dbReference>